<dbReference type="HAMAP" id="MF_00044">
    <property type="entry name" value="Asp_tRNA_synth_type1"/>
    <property type="match status" value="1"/>
</dbReference>
<comment type="catalytic activity">
    <reaction evidence="6">
        <text>tRNA(Asx) + L-aspartate + ATP = L-aspartyl-tRNA(Asx) + AMP + diphosphate</text>
        <dbReference type="Rhea" id="RHEA:18349"/>
        <dbReference type="Rhea" id="RHEA-COMP:9710"/>
        <dbReference type="Rhea" id="RHEA-COMP:9711"/>
        <dbReference type="ChEBI" id="CHEBI:29991"/>
        <dbReference type="ChEBI" id="CHEBI:30616"/>
        <dbReference type="ChEBI" id="CHEBI:33019"/>
        <dbReference type="ChEBI" id="CHEBI:78442"/>
        <dbReference type="ChEBI" id="CHEBI:78516"/>
        <dbReference type="ChEBI" id="CHEBI:456215"/>
        <dbReference type="EC" id="6.1.1.23"/>
    </reaction>
</comment>
<dbReference type="Gene3D" id="3.30.930.10">
    <property type="entry name" value="Bira Bifunctional Protein, Domain 2"/>
    <property type="match status" value="1"/>
</dbReference>
<feature type="binding site" evidence="6">
    <location>
        <begin position="234"/>
        <end position="236"/>
    </location>
    <ligand>
        <name>ATP</name>
        <dbReference type="ChEBI" id="CHEBI:30616"/>
    </ligand>
</feature>
<dbReference type="GO" id="GO:0006422">
    <property type="term" value="P:aspartyl-tRNA aminoacylation"/>
    <property type="evidence" value="ECO:0007669"/>
    <property type="project" value="UniProtKB-UniRule"/>
</dbReference>
<dbReference type="InterPro" id="IPR004364">
    <property type="entry name" value="Aa-tRNA-synt_II"/>
</dbReference>
<dbReference type="InterPro" id="IPR045864">
    <property type="entry name" value="aa-tRNA-synth_II/BPL/LPL"/>
</dbReference>
<dbReference type="GO" id="GO:0004815">
    <property type="term" value="F:aspartate-tRNA ligase activity"/>
    <property type="evidence" value="ECO:0007669"/>
    <property type="project" value="UniProtKB-UniRule"/>
</dbReference>
<dbReference type="SUPFAM" id="SSF55681">
    <property type="entry name" value="Class II aaRS and biotin synthetases"/>
    <property type="match status" value="1"/>
</dbReference>
<dbReference type="GO" id="GO:0005524">
    <property type="term" value="F:ATP binding"/>
    <property type="evidence" value="ECO:0007669"/>
    <property type="project" value="UniProtKB-UniRule"/>
</dbReference>
<dbReference type="GO" id="GO:0005737">
    <property type="term" value="C:cytoplasm"/>
    <property type="evidence" value="ECO:0007669"/>
    <property type="project" value="UniProtKB-SubCell"/>
</dbReference>
<dbReference type="Proteomes" id="UP000318711">
    <property type="component" value="Unassembled WGS sequence"/>
</dbReference>
<comment type="caution">
    <text evidence="6">Lacks conserved residue(s) required for the propagation of feature annotation.</text>
</comment>
<dbReference type="InterPro" id="IPR002312">
    <property type="entry name" value="Asp/Asn-tRNA-synth_IIb"/>
</dbReference>
<organism evidence="8 9">
    <name type="scientific">Candidatus Berkelbacteria bacterium Licking1014_2</name>
    <dbReference type="NCBI Taxonomy" id="2017146"/>
    <lineage>
        <taxon>Bacteria</taxon>
        <taxon>Candidatus Berkelbacteria</taxon>
    </lineage>
</organism>
<dbReference type="Pfam" id="PF00152">
    <property type="entry name" value="tRNA-synt_2"/>
    <property type="match status" value="1"/>
</dbReference>
<evidence type="ECO:0000256" key="3">
    <source>
        <dbReference type="ARBA" id="ARBA00022840"/>
    </source>
</evidence>
<protein>
    <recommendedName>
        <fullName evidence="6">Aspartate--tRNA(Asp/Asn) ligase</fullName>
        <ecNumber evidence="6">6.1.1.23</ecNumber>
    </recommendedName>
    <alternativeName>
        <fullName evidence="6">Aspartyl-tRNA synthetase</fullName>
        <shortName evidence="6">AspRS</shortName>
    </alternativeName>
    <alternativeName>
        <fullName evidence="6">Non-discriminating aspartyl-tRNA synthetase</fullName>
        <shortName evidence="6">ND-AspRS</shortName>
    </alternativeName>
</protein>
<keyword evidence="5 6" id="KW-0030">Aminoacyl-tRNA synthetase</keyword>
<feature type="binding site" evidence="6">
    <location>
        <position position="381"/>
    </location>
    <ligand>
        <name>L-aspartate</name>
        <dbReference type="ChEBI" id="CHEBI:29991"/>
    </ligand>
</feature>
<keyword evidence="3 6" id="KW-0067">ATP-binding</keyword>
<dbReference type="NCBIfam" id="TIGR00459">
    <property type="entry name" value="aspS_bact"/>
    <property type="match status" value="1"/>
</dbReference>
<evidence type="ECO:0000256" key="6">
    <source>
        <dbReference type="HAMAP-Rule" id="MF_00044"/>
    </source>
</evidence>
<comment type="subcellular location">
    <subcellularLocation>
        <location evidence="6">Cytoplasm</location>
    </subcellularLocation>
</comment>
<feature type="binding site" evidence="6">
    <location>
        <position position="374"/>
    </location>
    <ligand>
        <name>ATP</name>
        <dbReference type="ChEBI" id="CHEBI:30616"/>
    </ligand>
</feature>
<dbReference type="InterPro" id="IPR004365">
    <property type="entry name" value="NA-bd_OB_tRNA"/>
</dbReference>
<dbReference type="PANTHER" id="PTHR22594:SF5">
    <property type="entry name" value="ASPARTATE--TRNA LIGASE, MITOCHONDRIAL"/>
    <property type="match status" value="1"/>
</dbReference>
<feature type="region of interest" description="Aspartate" evidence="6">
    <location>
        <begin position="212"/>
        <end position="215"/>
    </location>
</feature>
<gene>
    <name evidence="6" type="primary">aspS</name>
    <name evidence="8" type="ORF">CEN88_117</name>
</gene>
<feature type="binding site" evidence="6">
    <location>
        <position position="234"/>
    </location>
    <ligand>
        <name>L-aspartate</name>
        <dbReference type="ChEBI" id="CHEBI:29991"/>
    </ligand>
</feature>
<dbReference type="EC" id="6.1.1.23" evidence="6"/>
<feature type="binding site" evidence="6">
    <location>
        <position position="243"/>
    </location>
    <ligand>
        <name>ATP</name>
        <dbReference type="ChEBI" id="CHEBI:30616"/>
    </ligand>
</feature>
<feature type="binding site" evidence="6">
    <location>
        <position position="340"/>
    </location>
    <ligand>
        <name>L-aspartate</name>
        <dbReference type="ChEBI" id="CHEBI:29991"/>
    </ligand>
</feature>
<feature type="domain" description="Aminoacyl-transfer RNA synthetases class-II family profile" evidence="7">
    <location>
        <begin position="158"/>
        <end position="464"/>
    </location>
</feature>
<accession>A0A554LWK3</accession>
<dbReference type="PANTHER" id="PTHR22594">
    <property type="entry name" value="ASPARTYL/LYSYL-TRNA SYNTHETASE"/>
    <property type="match status" value="1"/>
</dbReference>
<evidence type="ECO:0000313" key="9">
    <source>
        <dbReference type="Proteomes" id="UP000318711"/>
    </source>
</evidence>
<evidence type="ECO:0000259" key="7">
    <source>
        <dbReference type="PROSITE" id="PS50862"/>
    </source>
</evidence>
<dbReference type="EMBL" id="VMGL01000008">
    <property type="protein sequence ID" value="TSC97240.1"/>
    <property type="molecule type" value="Genomic_DNA"/>
</dbReference>
<feature type="binding site" evidence="6">
    <location>
        <position position="188"/>
    </location>
    <ligand>
        <name>L-aspartate</name>
        <dbReference type="ChEBI" id="CHEBI:29991"/>
    </ligand>
</feature>
<comment type="similarity">
    <text evidence="6">Belongs to the class-II aminoacyl-tRNA synthetase family. Type 1 subfamily.</text>
</comment>
<proteinExistence type="inferred from homology"/>
<sequence length="478" mass="54894">MGVVGVGVKNRSWENHMEQRVLSSAVSKKIGEKITIAGWVNSRRDHGKLVFIDLRDCDGLTQVVFIPGAKAYQSTKDLRPEFVVKITGQVEKRPEKMVNRKIASGAVEIRAEEMEILNPSLSPPFEISDTTGVNEEIRMTYRYLDLRSPRMTANLKNRSRINQFLRTHLINQDFVEVETPDLTKGTPEGAREYIVPCRQHPGQFYVLPQSPQQFKQLLMVAGLERYFQIARCFRDEDSRGDRQPEFTQLDLEMSFVSQEEVMEVTEKMITAMVKELFPEKKITLTPFPRLAYKEAIERYQTDKPDLRKDKSNDDELSFCWLVDFPLFEYSATEKKLVATHHLFTSPNPEDINLIDKQPKKVRAWQYDLVLNGYEIGSGSIRIHQRDLQEKIFQLLKITPAEIKRRFGHMLKAFEFGAPPHGGIALGLDRISAILAKEKSIREVIAFPKTGDGRDLLMDAPSELPEEQLKEVKIKTIAK</sequence>
<keyword evidence="4 6" id="KW-0648">Protein biosynthesis</keyword>
<dbReference type="InterPro" id="IPR047090">
    <property type="entry name" value="AspRS_core"/>
</dbReference>
<name>A0A554LWK3_9BACT</name>
<comment type="caution">
    <text evidence="8">The sequence shown here is derived from an EMBL/GenBank/DDBJ whole genome shotgun (WGS) entry which is preliminary data.</text>
</comment>
<dbReference type="InterPro" id="IPR006195">
    <property type="entry name" value="aa-tRNA-synth_II"/>
</dbReference>
<dbReference type="SUPFAM" id="SSF50249">
    <property type="entry name" value="Nucleic acid-binding proteins"/>
    <property type="match status" value="1"/>
</dbReference>
<comment type="function">
    <text evidence="6">Aspartyl-tRNA synthetase with relaxed tRNA specificity since it is able to aspartylate not only its cognate tRNA(Asp) but also tRNA(Asn). Reaction proceeds in two steps: L-aspartate is first activated by ATP to form Asp-AMP and then transferred to the acceptor end of tRNA(Asp/Asn).</text>
</comment>
<keyword evidence="2 6" id="KW-0547">Nucleotide-binding</keyword>
<evidence type="ECO:0000256" key="5">
    <source>
        <dbReference type="ARBA" id="ARBA00023146"/>
    </source>
</evidence>
<keyword evidence="6" id="KW-0963">Cytoplasm</keyword>
<evidence type="ECO:0000256" key="1">
    <source>
        <dbReference type="ARBA" id="ARBA00022598"/>
    </source>
</evidence>
<comment type="subunit">
    <text evidence="6">Homodimer.</text>
</comment>
<feature type="site" description="Important for tRNA non-discrimination" evidence="6">
    <location>
        <position position="46"/>
    </location>
</feature>
<dbReference type="AlphaFoldDB" id="A0A554LWK3"/>
<dbReference type="Gene3D" id="2.40.50.140">
    <property type="entry name" value="Nucleic acid-binding proteins"/>
    <property type="match status" value="1"/>
</dbReference>
<dbReference type="GO" id="GO:0003676">
    <property type="term" value="F:nucleic acid binding"/>
    <property type="evidence" value="ECO:0007669"/>
    <property type="project" value="InterPro"/>
</dbReference>
<evidence type="ECO:0000256" key="2">
    <source>
        <dbReference type="ARBA" id="ARBA00022741"/>
    </source>
</evidence>
<keyword evidence="1 6" id="KW-0436">Ligase</keyword>
<dbReference type="PROSITE" id="PS50862">
    <property type="entry name" value="AA_TRNA_LIGASE_II"/>
    <property type="match status" value="1"/>
</dbReference>
<dbReference type="InterPro" id="IPR047089">
    <property type="entry name" value="Asp-tRNA-ligase_1_N"/>
</dbReference>
<reference evidence="8 9" key="1">
    <citation type="submission" date="2017-07" db="EMBL/GenBank/DDBJ databases">
        <title>Mechanisms for carbon and nitrogen cycling indicate functional differentiation within the Candidate Phyla Radiation.</title>
        <authorList>
            <person name="Danczak R.E."/>
            <person name="Johnston M.D."/>
            <person name="Kenah C."/>
            <person name="Slattery M."/>
            <person name="Wrighton K.C."/>
            <person name="Wilkins M.J."/>
        </authorList>
    </citation>
    <scope>NUCLEOTIDE SEQUENCE [LARGE SCALE GENOMIC DNA]</scope>
    <source>
        <strain evidence="8">Licking1014_2</strain>
    </source>
</reference>
<dbReference type="CDD" id="cd00777">
    <property type="entry name" value="AspRS_core"/>
    <property type="match status" value="1"/>
</dbReference>
<dbReference type="GO" id="GO:0050560">
    <property type="term" value="F:aspartate-tRNA(Asn) ligase activity"/>
    <property type="evidence" value="ECO:0007669"/>
    <property type="project" value="UniProtKB-EC"/>
</dbReference>
<feature type="binding site" evidence="6">
    <location>
        <begin position="426"/>
        <end position="429"/>
    </location>
    <ligand>
        <name>ATP</name>
        <dbReference type="ChEBI" id="CHEBI:30616"/>
    </ligand>
</feature>
<dbReference type="InterPro" id="IPR004524">
    <property type="entry name" value="Asp-tRNA-ligase_1"/>
</dbReference>
<dbReference type="InterPro" id="IPR012340">
    <property type="entry name" value="NA-bd_OB-fold"/>
</dbReference>
<dbReference type="Pfam" id="PF01336">
    <property type="entry name" value="tRNA_anti-codon"/>
    <property type="match status" value="1"/>
</dbReference>
<evidence type="ECO:0000313" key="8">
    <source>
        <dbReference type="EMBL" id="TSC97240.1"/>
    </source>
</evidence>
<evidence type="ECO:0000256" key="4">
    <source>
        <dbReference type="ARBA" id="ARBA00022917"/>
    </source>
</evidence>
<dbReference type="CDD" id="cd04317">
    <property type="entry name" value="EcAspRS_like_N"/>
    <property type="match status" value="1"/>
</dbReference>
<dbReference type="PRINTS" id="PR01042">
    <property type="entry name" value="TRNASYNTHASP"/>
</dbReference>